<dbReference type="AlphaFoldDB" id="A0A2P2NMS3"/>
<reference evidence="1" key="1">
    <citation type="submission" date="2018-02" db="EMBL/GenBank/DDBJ databases">
        <title>Rhizophora mucronata_Transcriptome.</title>
        <authorList>
            <person name="Meera S.P."/>
            <person name="Sreeshan A."/>
            <person name="Augustine A."/>
        </authorList>
    </citation>
    <scope>NUCLEOTIDE SEQUENCE</scope>
    <source>
        <tissue evidence="1">Leaf</tissue>
    </source>
</reference>
<protein>
    <submittedName>
        <fullName evidence="1">Uncharacterized protein</fullName>
    </submittedName>
</protein>
<accession>A0A2P2NMS3</accession>
<evidence type="ECO:0000313" key="1">
    <source>
        <dbReference type="EMBL" id="MBX43720.1"/>
    </source>
</evidence>
<name>A0A2P2NMS3_RHIMU</name>
<organism evidence="1">
    <name type="scientific">Rhizophora mucronata</name>
    <name type="common">Asiatic mangrove</name>
    <dbReference type="NCBI Taxonomy" id="61149"/>
    <lineage>
        <taxon>Eukaryota</taxon>
        <taxon>Viridiplantae</taxon>
        <taxon>Streptophyta</taxon>
        <taxon>Embryophyta</taxon>
        <taxon>Tracheophyta</taxon>
        <taxon>Spermatophyta</taxon>
        <taxon>Magnoliopsida</taxon>
        <taxon>eudicotyledons</taxon>
        <taxon>Gunneridae</taxon>
        <taxon>Pentapetalae</taxon>
        <taxon>rosids</taxon>
        <taxon>fabids</taxon>
        <taxon>Malpighiales</taxon>
        <taxon>Rhizophoraceae</taxon>
        <taxon>Rhizophora</taxon>
    </lineage>
</organism>
<proteinExistence type="predicted"/>
<dbReference type="EMBL" id="GGEC01063236">
    <property type="protein sequence ID" value="MBX43720.1"/>
    <property type="molecule type" value="Transcribed_RNA"/>
</dbReference>
<sequence>MLFYGEFCFMNFMTLPWASVDLNVPMLFD</sequence>